<keyword evidence="4" id="KW-1185">Reference proteome</keyword>
<evidence type="ECO:0000313" key="3">
    <source>
        <dbReference type="EMBL" id="MBA8802428.1"/>
    </source>
</evidence>
<keyword evidence="1" id="KW-0378">Hydrolase</keyword>
<dbReference type="SUPFAM" id="SSF81606">
    <property type="entry name" value="PP2C-like"/>
    <property type="match status" value="1"/>
</dbReference>
<dbReference type="Gene3D" id="3.60.40.10">
    <property type="entry name" value="PPM-type phosphatase domain"/>
    <property type="match status" value="1"/>
</dbReference>
<name>A0A7W3IXG6_9ACTN</name>
<dbReference type="InterPro" id="IPR052016">
    <property type="entry name" value="Bact_Sigma-Reg"/>
</dbReference>
<comment type="caution">
    <text evidence="3">The sequence shown here is derived from an EMBL/GenBank/DDBJ whole genome shotgun (WGS) entry which is preliminary data.</text>
</comment>
<accession>A0A7W3IXG6</accession>
<dbReference type="RefSeq" id="WP_182536881.1">
    <property type="nucleotide sequence ID" value="NZ_JACGXA010000001.1"/>
</dbReference>
<organism evidence="3 4">
    <name type="scientific">Nocardioides ginsengisegetis</name>
    <dbReference type="NCBI Taxonomy" id="661491"/>
    <lineage>
        <taxon>Bacteria</taxon>
        <taxon>Bacillati</taxon>
        <taxon>Actinomycetota</taxon>
        <taxon>Actinomycetes</taxon>
        <taxon>Propionibacteriales</taxon>
        <taxon>Nocardioidaceae</taxon>
        <taxon>Nocardioides</taxon>
    </lineage>
</organism>
<protein>
    <submittedName>
        <fullName evidence="3">Serine phosphatase RsbU (Regulator of sigma subunit)</fullName>
    </submittedName>
</protein>
<reference evidence="3 4" key="1">
    <citation type="submission" date="2020-07" db="EMBL/GenBank/DDBJ databases">
        <title>Sequencing the genomes of 1000 actinobacteria strains.</title>
        <authorList>
            <person name="Klenk H.-P."/>
        </authorList>
    </citation>
    <scope>NUCLEOTIDE SEQUENCE [LARGE SCALE GENOMIC DNA]</scope>
    <source>
        <strain evidence="3 4">DSM 21349</strain>
    </source>
</reference>
<dbReference type="GO" id="GO:0016791">
    <property type="term" value="F:phosphatase activity"/>
    <property type="evidence" value="ECO:0007669"/>
    <property type="project" value="TreeGrafter"/>
</dbReference>
<dbReference type="SUPFAM" id="SSF55785">
    <property type="entry name" value="PYP-like sensor domain (PAS domain)"/>
    <property type="match status" value="1"/>
</dbReference>
<evidence type="ECO:0000313" key="4">
    <source>
        <dbReference type="Proteomes" id="UP000580910"/>
    </source>
</evidence>
<dbReference type="InterPro" id="IPR036457">
    <property type="entry name" value="PPM-type-like_dom_sf"/>
</dbReference>
<dbReference type="Gene3D" id="3.30.450.20">
    <property type="entry name" value="PAS domain"/>
    <property type="match status" value="1"/>
</dbReference>
<dbReference type="SMART" id="SM00331">
    <property type="entry name" value="PP2C_SIG"/>
    <property type="match status" value="1"/>
</dbReference>
<dbReference type="PANTHER" id="PTHR43156">
    <property type="entry name" value="STAGE II SPORULATION PROTEIN E-RELATED"/>
    <property type="match status" value="1"/>
</dbReference>
<dbReference type="Pfam" id="PF07228">
    <property type="entry name" value="SpoIIE"/>
    <property type="match status" value="1"/>
</dbReference>
<feature type="domain" description="PPM-type phosphatase" evidence="2">
    <location>
        <begin position="305"/>
        <end position="517"/>
    </location>
</feature>
<dbReference type="InterPro" id="IPR013656">
    <property type="entry name" value="PAS_4"/>
</dbReference>
<gene>
    <name evidence="3" type="ORF">FB382_000719</name>
</gene>
<dbReference type="PANTHER" id="PTHR43156:SF2">
    <property type="entry name" value="STAGE II SPORULATION PROTEIN E"/>
    <property type="match status" value="1"/>
</dbReference>
<dbReference type="Pfam" id="PF08448">
    <property type="entry name" value="PAS_4"/>
    <property type="match status" value="1"/>
</dbReference>
<evidence type="ECO:0000256" key="1">
    <source>
        <dbReference type="ARBA" id="ARBA00022801"/>
    </source>
</evidence>
<proteinExistence type="predicted"/>
<dbReference type="Proteomes" id="UP000580910">
    <property type="component" value="Unassembled WGS sequence"/>
</dbReference>
<sequence length="519" mass="55731">MDALFRDADALLDAYAAVDWAATPLGAVDGWSPALRGAVDLMINTPNPVTLIWGAELVLVYNAAYAELIGGKHPAALGRRCVDVFPEAWDVIGPLLEGVLRGSGRVFMEDSYLPLHRNGFLEECWFNYAYSPVHAPDGSVEGVIDICNEVTTEVLAVRRLELLTRLANALATAESDDEVVARALEVLRADPADLVEVELWMGGTAPPDAALPQPPDVSTQIAETDQGNVAWLRLPTHDRVAKQARLVARLSAQLRPDGDFLDFLGLISVPIAQALDRVAARAGERSLSESLQRSLLTRPDTIGSLAVAVRYLPASEAMQIGGDWYDSFPLPDGGLCVVVGDVAGHDQRAAAAMAQLRNVTRGLAYAGAASPAQVLHGLDRVIDGLDVDVVATAVLATFAPAEEGHAVRWSNAGHPPPVLLRADGEVALLERRPDVLLGLTARPERDEHEVPLEPGDALVLYSDGLVERRGVDLEDSLGWLTDRLAGQQHLDPESLCERLLDGITRVEDDIALLVVRRGA</sequence>
<dbReference type="InterPro" id="IPR001932">
    <property type="entry name" value="PPM-type_phosphatase-like_dom"/>
</dbReference>
<evidence type="ECO:0000259" key="2">
    <source>
        <dbReference type="SMART" id="SM00331"/>
    </source>
</evidence>
<dbReference type="AlphaFoldDB" id="A0A7W3IXG6"/>
<dbReference type="InterPro" id="IPR035965">
    <property type="entry name" value="PAS-like_dom_sf"/>
</dbReference>
<dbReference type="EMBL" id="JACGXA010000001">
    <property type="protein sequence ID" value="MBA8802428.1"/>
    <property type="molecule type" value="Genomic_DNA"/>
</dbReference>